<feature type="transmembrane region" description="Helical" evidence="1">
    <location>
        <begin position="21"/>
        <end position="39"/>
    </location>
</feature>
<evidence type="ECO:0000313" key="2">
    <source>
        <dbReference type="EMBL" id="OGM90581.1"/>
    </source>
</evidence>
<name>A0A1F8DPN2_9BACT</name>
<gene>
    <name evidence="2" type="ORF">A2755_03440</name>
</gene>
<evidence type="ECO:0000313" key="3">
    <source>
        <dbReference type="Proteomes" id="UP000177029"/>
    </source>
</evidence>
<accession>A0A1F8DPN2</accession>
<keyword evidence="1" id="KW-0472">Membrane</keyword>
<proteinExistence type="predicted"/>
<organism evidence="2 3">
    <name type="scientific">Candidatus Wolfebacteria bacterium RIFCSPHIGHO2_01_FULL_48_22</name>
    <dbReference type="NCBI Taxonomy" id="1802555"/>
    <lineage>
        <taxon>Bacteria</taxon>
        <taxon>Candidatus Wolfeibacteriota</taxon>
    </lineage>
</organism>
<dbReference type="AlphaFoldDB" id="A0A1F8DPN2"/>
<dbReference type="STRING" id="1802555.A2755_03440"/>
<keyword evidence="1" id="KW-0812">Transmembrane</keyword>
<feature type="transmembrane region" description="Helical" evidence="1">
    <location>
        <begin position="45"/>
        <end position="63"/>
    </location>
</feature>
<keyword evidence="1" id="KW-1133">Transmembrane helix</keyword>
<dbReference type="Proteomes" id="UP000177029">
    <property type="component" value="Unassembled WGS sequence"/>
</dbReference>
<comment type="caution">
    <text evidence="2">The sequence shown here is derived from an EMBL/GenBank/DDBJ whole genome shotgun (WGS) entry which is preliminary data.</text>
</comment>
<evidence type="ECO:0000256" key="1">
    <source>
        <dbReference type="SAM" id="Phobius"/>
    </source>
</evidence>
<evidence type="ECO:0008006" key="4">
    <source>
        <dbReference type="Google" id="ProtNLM"/>
    </source>
</evidence>
<protein>
    <recommendedName>
        <fullName evidence="4">PrgI family protein</fullName>
    </recommendedName>
</protein>
<sequence length="172" mass="20083">MQFSVPQFIDVESKIVGPLTIKQFVLVAVPALLTFVLFFVLHIAFWIPIAAILVGVGVSFAFIKVDSRPLYMIALYALKFFWQPKLYLWKPAVITEKVIIPEIQKKRFELKTLIPDFSKVNKLWQDMTTTKNPIPKREKILPKAMLQEVQEQYQVFRKLSGEREIAKRVDFR</sequence>
<reference evidence="2 3" key="1">
    <citation type="journal article" date="2016" name="Nat. Commun.">
        <title>Thousands of microbial genomes shed light on interconnected biogeochemical processes in an aquifer system.</title>
        <authorList>
            <person name="Anantharaman K."/>
            <person name="Brown C.T."/>
            <person name="Hug L.A."/>
            <person name="Sharon I."/>
            <person name="Castelle C.J."/>
            <person name="Probst A.J."/>
            <person name="Thomas B.C."/>
            <person name="Singh A."/>
            <person name="Wilkins M.J."/>
            <person name="Karaoz U."/>
            <person name="Brodie E.L."/>
            <person name="Williams K.H."/>
            <person name="Hubbard S.S."/>
            <person name="Banfield J.F."/>
        </authorList>
    </citation>
    <scope>NUCLEOTIDE SEQUENCE [LARGE SCALE GENOMIC DNA]</scope>
</reference>
<dbReference type="EMBL" id="MGIP01000019">
    <property type="protein sequence ID" value="OGM90581.1"/>
    <property type="molecule type" value="Genomic_DNA"/>
</dbReference>